<evidence type="ECO:0000256" key="1">
    <source>
        <dbReference type="ARBA" id="ARBA00022670"/>
    </source>
</evidence>
<dbReference type="GO" id="GO:0008270">
    <property type="term" value="F:zinc ion binding"/>
    <property type="evidence" value="ECO:0007669"/>
    <property type="project" value="TreeGrafter"/>
</dbReference>
<dbReference type="SMART" id="SM00232">
    <property type="entry name" value="JAB_MPN"/>
    <property type="match status" value="1"/>
</dbReference>
<dbReference type="AlphaFoldDB" id="A0A845AKJ7"/>
<dbReference type="PANTHER" id="PTHR34858">
    <property type="entry name" value="CYSO-CYSTEINE PEPTIDASE"/>
    <property type="match status" value="1"/>
</dbReference>
<evidence type="ECO:0000256" key="5">
    <source>
        <dbReference type="ARBA" id="ARBA00023049"/>
    </source>
</evidence>
<dbReference type="InterPro" id="IPR028090">
    <property type="entry name" value="JAB_dom_prok"/>
</dbReference>
<gene>
    <name evidence="7" type="ORF">GRI58_14085</name>
</gene>
<dbReference type="PANTHER" id="PTHR34858:SF1">
    <property type="entry name" value="CYSO-CYSTEINE PEPTIDASE"/>
    <property type="match status" value="1"/>
</dbReference>
<sequence length="131" mass="13920">MTIEVTSAVLEAMLIEARAAHPREACGLLFGTEAEIGALQATANVHPTPETNFEIDPQALIDAHRAMREGGPRLVGYYHSHPTGDPAPSATDIALAAADGMVWAIIGRARITFWRSGDDGMTALPYRPIGA</sequence>
<evidence type="ECO:0000256" key="3">
    <source>
        <dbReference type="ARBA" id="ARBA00022801"/>
    </source>
</evidence>
<dbReference type="EMBL" id="WTYA01000013">
    <property type="protein sequence ID" value="MXP29937.1"/>
    <property type="molecule type" value="Genomic_DNA"/>
</dbReference>
<keyword evidence="3" id="KW-0378">Hydrolase</keyword>
<evidence type="ECO:0000256" key="2">
    <source>
        <dbReference type="ARBA" id="ARBA00022723"/>
    </source>
</evidence>
<dbReference type="GO" id="GO:0008235">
    <property type="term" value="F:metalloexopeptidase activity"/>
    <property type="evidence" value="ECO:0007669"/>
    <property type="project" value="TreeGrafter"/>
</dbReference>
<comment type="caution">
    <text evidence="7">The sequence shown here is derived from an EMBL/GenBank/DDBJ whole genome shotgun (WGS) entry which is preliminary data.</text>
</comment>
<dbReference type="GO" id="GO:0006508">
    <property type="term" value="P:proteolysis"/>
    <property type="evidence" value="ECO:0007669"/>
    <property type="project" value="UniProtKB-KW"/>
</dbReference>
<dbReference type="CDD" id="cd08070">
    <property type="entry name" value="MPN_like"/>
    <property type="match status" value="1"/>
</dbReference>
<dbReference type="SUPFAM" id="SSF102712">
    <property type="entry name" value="JAB1/MPN domain"/>
    <property type="match status" value="1"/>
</dbReference>
<keyword evidence="4" id="KW-0862">Zinc</keyword>
<dbReference type="Pfam" id="PF14464">
    <property type="entry name" value="Prok-JAB"/>
    <property type="match status" value="1"/>
</dbReference>
<keyword evidence="1" id="KW-0645">Protease</keyword>
<organism evidence="7 8">
    <name type="scientific">Qipengyuania algicida</name>
    <dbReference type="NCBI Taxonomy" id="1836209"/>
    <lineage>
        <taxon>Bacteria</taxon>
        <taxon>Pseudomonadati</taxon>
        <taxon>Pseudomonadota</taxon>
        <taxon>Alphaproteobacteria</taxon>
        <taxon>Sphingomonadales</taxon>
        <taxon>Erythrobacteraceae</taxon>
        <taxon>Qipengyuania</taxon>
    </lineage>
</organism>
<name>A0A845AKJ7_9SPHN</name>
<dbReference type="Proteomes" id="UP000439780">
    <property type="component" value="Unassembled WGS sequence"/>
</dbReference>
<dbReference type="Gene3D" id="3.40.140.10">
    <property type="entry name" value="Cytidine Deaminase, domain 2"/>
    <property type="match status" value="1"/>
</dbReference>
<dbReference type="PROSITE" id="PS50249">
    <property type="entry name" value="MPN"/>
    <property type="match status" value="1"/>
</dbReference>
<evidence type="ECO:0000256" key="4">
    <source>
        <dbReference type="ARBA" id="ARBA00022833"/>
    </source>
</evidence>
<dbReference type="RefSeq" id="WP_160754238.1">
    <property type="nucleotide sequence ID" value="NZ_WTYA01000013.1"/>
</dbReference>
<dbReference type="InterPro" id="IPR037518">
    <property type="entry name" value="MPN"/>
</dbReference>
<evidence type="ECO:0000313" key="8">
    <source>
        <dbReference type="Proteomes" id="UP000439780"/>
    </source>
</evidence>
<dbReference type="InterPro" id="IPR051929">
    <property type="entry name" value="VirAsm_ModProt"/>
</dbReference>
<dbReference type="OrthoDB" id="9802958at2"/>
<protein>
    <submittedName>
        <fullName evidence="7">Peptidase</fullName>
    </submittedName>
</protein>
<dbReference type="InterPro" id="IPR000555">
    <property type="entry name" value="JAMM/MPN+_dom"/>
</dbReference>
<keyword evidence="2" id="KW-0479">Metal-binding</keyword>
<evidence type="ECO:0000259" key="6">
    <source>
        <dbReference type="PROSITE" id="PS50249"/>
    </source>
</evidence>
<proteinExistence type="predicted"/>
<keyword evidence="5" id="KW-0482">Metalloprotease</keyword>
<reference evidence="7 8" key="1">
    <citation type="submission" date="2019-12" db="EMBL/GenBank/DDBJ databases">
        <title>Genomic-based taxomic classification of the family Erythrobacteraceae.</title>
        <authorList>
            <person name="Xu L."/>
        </authorList>
    </citation>
    <scope>NUCLEOTIDE SEQUENCE [LARGE SCALE GENOMIC DNA]</scope>
    <source>
        <strain evidence="7 8">KEMB 9005-328</strain>
    </source>
</reference>
<keyword evidence="8" id="KW-1185">Reference proteome</keyword>
<feature type="domain" description="MPN" evidence="6">
    <location>
        <begin position="3"/>
        <end position="130"/>
    </location>
</feature>
<evidence type="ECO:0000313" key="7">
    <source>
        <dbReference type="EMBL" id="MXP29937.1"/>
    </source>
</evidence>
<accession>A0A845AKJ7</accession>